<accession>A0A418YQC9</accession>
<dbReference type="Proteomes" id="UP000283469">
    <property type="component" value="Unassembled WGS sequence"/>
</dbReference>
<comment type="caution">
    <text evidence="2">The sequence shown here is derived from an EMBL/GenBank/DDBJ whole genome shotgun (WGS) entry which is preliminary data.</text>
</comment>
<evidence type="ECO:0000259" key="1">
    <source>
        <dbReference type="Pfam" id="PF09836"/>
    </source>
</evidence>
<dbReference type="InterPro" id="IPR018640">
    <property type="entry name" value="DUF2063"/>
</dbReference>
<gene>
    <name evidence="2" type="ORF">D0Z70_15645</name>
</gene>
<dbReference type="Pfam" id="PF09836">
    <property type="entry name" value="DUF2063"/>
    <property type="match status" value="1"/>
</dbReference>
<proteinExistence type="predicted"/>
<protein>
    <submittedName>
        <fullName evidence="2">DUF2063 domain-containing protein</fullName>
    </submittedName>
</protein>
<evidence type="ECO:0000313" key="3">
    <source>
        <dbReference type="Proteomes" id="UP000283469"/>
    </source>
</evidence>
<feature type="domain" description="Putative DNA-binding" evidence="1">
    <location>
        <begin position="6"/>
        <end position="91"/>
    </location>
</feature>
<keyword evidence="3" id="KW-1185">Reference proteome</keyword>
<dbReference type="AlphaFoldDB" id="A0A418YQC9"/>
<reference evidence="2 3" key="1">
    <citation type="submission" date="2018-08" db="EMBL/GenBank/DDBJ databases">
        <title>Sphingobium sp. EO9.</title>
        <authorList>
            <person name="Park Y."/>
            <person name="Kim K.H."/>
            <person name="Jeon C.O."/>
        </authorList>
    </citation>
    <scope>NUCLEOTIDE SEQUENCE [LARGE SCALE GENOMIC DNA]</scope>
    <source>
        <strain evidence="2 3">EO9</strain>
    </source>
</reference>
<organism evidence="2 3">
    <name type="scientific">Sphingobium terrigena</name>
    <dbReference type="NCBI Taxonomy" id="2304063"/>
    <lineage>
        <taxon>Bacteria</taxon>
        <taxon>Pseudomonadati</taxon>
        <taxon>Pseudomonadota</taxon>
        <taxon>Alphaproteobacteria</taxon>
        <taxon>Sphingomonadales</taxon>
        <taxon>Sphingomonadaceae</taxon>
        <taxon>Sphingobium</taxon>
    </lineage>
</organism>
<name>A0A418YQC9_9SPHN</name>
<dbReference type="OrthoDB" id="343356at2"/>
<dbReference type="EMBL" id="QVRA01000014">
    <property type="protein sequence ID" value="RJG53679.1"/>
    <property type="molecule type" value="Genomic_DNA"/>
</dbReference>
<sequence length="258" mass="27984">MSLSAMQRDFRGWLIDAPVSMAEWVDADARAGLAVYHNAYRVQLVDCLRDTFEKTLLWLGNDEFIDAARAHIESTPPHGWTLGVYGDGFAHTLAELYPNDPEVAELAWLDCALSRAFEGPDAAPVSPERLVAVDWDNAGLLFTPTMQIAVARTNAGAIWSALSAQDDPPMAAILPEPGAMLVWRQDFTPCFRTVQAIETFALEHIVAGATFGALCLALIERCGEEIGVVEAGALLGQWIGDGLITAISLYGQQPTAQR</sequence>
<evidence type="ECO:0000313" key="2">
    <source>
        <dbReference type="EMBL" id="RJG53679.1"/>
    </source>
</evidence>